<organism evidence="3 4">
    <name type="scientific">Pseudonocardia nematodicida</name>
    <dbReference type="NCBI Taxonomy" id="1206997"/>
    <lineage>
        <taxon>Bacteria</taxon>
        <taxon>Bacillati</taxon>
        <taxon>Actinomycetota</taxon>
        <taxon>Actinomycetes</taxon>
        <taxon>Pseudonocardiales</taxon>
        <taxon>Pseudonocardiaceae</taxon>
        <taxon>Pseudonocardia</taxon>
    </lineage>
</organism>
<keyword evidence="4" id="KW-1185">Reference proteome</keyword>
<feature type="transmembrane region" description="Helical" evidence="1">
    <location>
        <begin position="141"/>
        <end position="160"/>
    </location>
</feature>
<feature type="transmembrane region" description="Helical" evidence="1">
    <location>
        <begin position="195"/>
        <end position="213"/>
    </location>
</feature>
<dbReference type="PANTHER" id="PTHR35342:SF5">
    <property type="entry name" value="TRICARBOXYLIC TRANSPORT PROTEIN"/>
    <property type="match status" value="1"/>
</dbReference>
<proteinExistence type="predicted"/>
<dbReference type="PANTHER" id="PTHR35342">
    <property type="entry name" value="TRICARBOXYLIC TRANSPORT PROTEIN"/>
    <property type="match status" value="1"/>
</dbReference>
<keyword evidence="1" id="KW-0472">Membrane</keyword>
<feature type="transmembrane region" description="Helical" evidence="1">
    <location>
        <begin position="58"/>
        <end position="79"/>
    </location>
</feature>
<feature type="transmembrane region" description="Helical" evidence="1">
    <location>
        <begin position="352"/>
        <end position="381"/>
    </location>
</feature>
<feature type="transmembrane region" description="Helical" evidence="1">
    <location>
        <begin position="319"/>
        <end position="340"/>
    </location>
</feature>
<dbReference type="Pfam" id="PF01970">
    <property type="entry name" value="TctA"/>
    <property type="match status" value="1"/>
</dbReference>
<keyword evidence="1" id="KW-1133">Transmembrane helix</keyword>
<evidence type="ECO:0000313" key="4">
    <source>
        <dbReference type="Proteomes" id="UP001494902"/>
    </source>
</evidence>
<gene>
    <name evidence="3" type="ORF">WIS52_25375</name>
</gene>
<evidence type="ECO:0000259" key="2">
    <source>
        <dbReference type="Pfam" id="PF01970"/>
    </source>
</evidence>
<dbReference type="RefSeq" id="WP_349300895.1">
    <property type="nucleotide sequence ID" value="NZ_JBEDNQ010000012.1"/>
</dbReference>
<feature type="transmembrane region" description="Helical" evidence="1">
    <location>
        <begin position="256"/>
        <end position="279"/>
    </location>
</feature>
<feature type="transmembrane region" description="Helical" evidence="1">
    <location>
        <begin position="393"/>
        <end position="425"/>
    </location>
</feature>
<evidence type="ECO:0000256" key="1">
    <source>
        <dbReference type="SAM" id="Phobius"/>
    </source>
</evidence>
<feature type="domain" description="DUF112" evidence="2">
    <location>
        <begin position="17"/>
        <end position="436"/>
    </location>
</feature>
<dbReference type="EMBL" id="JBEDNQ010000012">
    <property type="protein sequence ID" value="MEQ3553820.1"/>
    <property type="molecule type" value="Genomic_DNA"/>
</dbReference>
<accession>A0ABV1KHB0</accession>
<feature type="transmembrane region" description="Helical" evidence="1">
    <location>
        <begin position="166"/>
        <end position="183"/>
    </location>
</feature>
<protein>
    <submittedName>
        <fullName evidence="3">Tripartite tricarboxylate transporter permease</fullName>
    </submittedName>
</protein>
<feature type="transmembrane region" description="Helical" evidence="1">
    <location>
        <begin position="16"/>
        <end position="46"/>
    </location>
</feature>
<evidence type="ECO:0000313" key="3">
    <source>
        <dbReference type="EMBL" id="MEQ3553820.1"/>
    </source>
</evidence>
<reference evidence="3 4" key="1">
    <citation type="submission" date="2024-03" db="EMBL/GenBank/DDBJ databases">
        <title>Draft genome sequence of Pseudonocardia nematodicida JCM 31783.</title>
        <authorList>
            <person name="Butdee W."/>
            <person name="Duangmal K."/>
        </authorList>
    </citation>
    <scope>NUCLEOTIDE SEQUENCE [LARGE SCALE GENOMIC DNA]</scope>
    <source>
        <strain evidence="3 4">JCM 31783</strain>
    </source>
</reference>
<feature type="transmembrane region" description="Helical" evidence="1">
    <location>
        <begin position="469"/>
        <end position="487"/>
    </location>
</feature>
<name>A0ABV1KHB0_9PSEU</name>
<comment type="caution">
    <text evidence="3">The sequence shown here is derived from an EMBL/GenBank/DDBJ whole genome shotgun (WGS) entry which is preliminary data.</text>
</comment>
<keyword evidence="1" id="KW-0812">Transmembrane</keyword>
<dbReference type="Proteomes" id="UP001494902">
    <property type="component" value="Unassembled WGS sequence"/>
</dbReference>
<feature type="transmembrane region" description="Helical" evidence="1">
    <location>
        <begin position="105"/>
        <end position="129"/>
    </location>
</feature>
<sequence>MDDVLLGLTAVLQPQLLLFCLLGVTLGTLVGVMPGIGSLAAVSLLIPISFHVPPDAALILLAGVYYGTLYGGSTASILLNLPGSPSSAVACFDGYPMAKQGRAGLALSMTTIGSFVGAAAGIVLMIALAPTIAGIGLMMTAADYFALLVVGLVASLTLASGSKVKGLAMMLVGIMLGFVGTDSQTGQERFTFGSLYLADGINLVALSIGLFGLSEVIAGLTRGSVPVVPADLRLRSLLPTRSDLRRSVAPMGRGTALGAFVGALPGAGTNVASFMSYVVEKRVSKTPERFGKGALEGVVAPETSNNAAAQTAFIPTMTLGVPGDATMALLLGVLIMHGIQPGPTFVAEEPEMFWALIMSFWIGNLLLVVLNLPLIGVWVRILAVPRRVLMPTIVVLMCVGVYSINNSALDIVTMAFFGAIGYLLLRRGFEVAPLVLGFILGPLTEEYLRRALTLARGDVTAMVSRPSTAAILGVAAVLLVVTLARGARPRTRLPAGTGGAP</sequence>
<dbReference type="InterPro" id="IPR002823">
    <property type="entry name" value="DUF112_TM"/>
</dbReference>